<evidence type="ECO:0000313" key="6">
    <source>
        <dbReference type="Proteomes" id="UP001164718"/>
    </source>
</evidence>
<dbReference type="Gene3D" id="3.40.50.12780">
    <property type="entry name" value="N-terminal domain of ligase-like"/>
    <property type="match status" value="1"/>
</dbReference>
<dbReference type="InterPro" id="IPR042099">
    <property type="entry name" value="ANL_N_sf"/>
</dbReference>
<dbReference type="GO" id="GO:0016878">
    <property type="term" value="F:acid-thiol ligase activity"/>
    <property type="evidence" value="ECO:0007669"/>
    <property type="project" value="UniProtKB-ARBA"/>
</dbReference>
<evidence type="ECO:0000259" key="4">
    <source>
        <dbReference type="Pfam" id="PF13193"/>
    </source>
</evidence>
<keyword evidence="6" id="KW-1185">Reference proteome</keyword>
<feature type="domain" description="AMP-dependent synthetase/ligase" evidence="3">
    <location>
        <begin position="29"/>
        <end position="395"/>
    </location>
</feature>
<dbReference type="Proteomes" id="UP001164718">
    <property type="component" value="Chromosome"/>
</dbReference>
<dbReference type="NCBIfam" id="NF006182">
    <property type="entry name" value="PRK08316.1"/>
    <property type="match status" value="1"/>
</dbReference>
<keyword evidence="2" id="KW-0436">Ligase</keyword>
<dbReference type="KEGG" id="faf:OE104_06270"/>
<gene>
    <name evidence="5" type="ORF">OE104_06270</name>
</gene>
<dbReference type="EMBL" id="CP106878">
    <property type="protein sequence ID" value="WAA10915.1"/>
    <property type="molecule type" value="Genomic_DNA"/>
</dbReference>
<dbReference type="FunFam" id="3.30.300.30:FF:000008">
    <property type="entry name" value="2,3-dihydroxybenzoate-AMP ligase"/>
    <property type="match status" value="1"/>
</dbReference>
<dbReference type="Pfam" id="PF00501">
    <property type="entry name" value="AMP-binding"/>
    <property type="match status" value="1"/>
</dbReference>
<dbReference type="InterPro" id="IPR045851">
    <property type="entry name" value="AMP-bd_C_sf"/>
</dbReference>
<dbReference type="PROSITE" id="PS00455">
    <property type="entry name" value="AMP_BINDING"/>
    <property type="match status" value="1"/>
</dbReference>
<dbReference type="Gene3D" id="3.30.300.30">
    <property type="match status" value="1"/>
</dbReference>
<evidence type="ECO:0000259" key="3">
    <source>
        <dbReference type="Pfam" id="PF00501"/>
    </source>
</evidence>
<dbReference type="Pfam" id="PF13193">
    <property type="entry name" value="AMP-binding_C"/>
    <property type="match status" value="1"/>
</dbReference>
<dbReference type="InterPro" id="IPR000873">
    <property type="entry name" value="AMP-dep_synth/lig_dom"/>
</dbReference>
<dbReference type="SUPFAM" id="SSF56801">
    <property type="entry name" value="Acetyl-CoA synthetase-like"/>
    <property type="match status" value="1"/>
</dbReference>
<comment type="similarity">
    <text evidence="1">Belongs to the ATP-dependent AMP-binding enzyme family.</text>
</comment>
<evidence type="ECO:0000256" key="2">
    <source>
        <dbReference type="ARBA" id="ARBA00022598"/>
    </source>
</evidence>
<dbReference type="PANTHER" id="PTHR43767:SF1">
    <property type="entry name" value="NONRIBOSOMAL PEPTIDE SYNTHASE PES1 (EUROFUNG)-RELATED"/>
    <property type="match status" value="1"/>
</dbReference>
<dbReference type="InterPro" id="IPR020845">
    <property type="entry name" value="AMP-binding_CS"/>
</dbReference>
<dbReference type="RefSeq" id="WP_275418723.1">
    <property type="nucleotide sequence ID" value="NZ_CP106878.1"/>
</dbReference>
<protein>
    <submittedName>
        <fullName evidence="5">Acyl-CoA synthetase</fullName>
    </submittedName>
</protein>
<dbReference type="CDD" id="cd17631">
    <property type="entry name" value="FACL_FadD13-like"/>
    <property type="match status" value="1"/>
</dbReference>
<accession>A0A9E8LWD6</accession>
<dbReference type="InterPro" id="IPR050237">
    <property type="entry name" value="ATP-dep_AMP-bd_enzyme"/>
</dbReference>
<organism evidence="5 6">
    <name type="scientific">Fervidibacillus albus</name>
    <dbReference type="NCBI Taxonomy" id="2980026"/>
    <lineage>
        <taxon>Bacteria</taxon>
        <taxon>Bacillati</taxon>
        <taxon>Bacillota</taxon>
        <taxon>Bacilli</taxon>
        <taxon>Bacillales</taxon>
        <taxon>Bacillaceae</taxon>
        <taxon>Fervidibacillus</taxon>
    </lineage>
</organism>
<evidence type="ECO:0000256" key="1">
    <source>
        <dbReference type="ARBA" id="ARBA00006432"/>
    </source>
</evidence>
<dbReference type="AlphaFoldDB" id="A0A9E8LWD6"/>
<name>A0A9E8LWD6_9BACI</name>
<sequence>MVKNIYDTEKGWKQIQRIRRNTLGDLLARTRDRLPDKFAIAYKHIRLTYKELDDLVNQTAHAFLRDGMKKGDMIAIMSKNSLDFVISTFALARIGAVMIPINYMLNASDVRYILNHAKVSGYLAAEEYMSILDQAAADLSINHRFIMDQEEKRGGENGDSGWIPLSVARKDESTAFVDADIDDEDLAHVLYTSGTESRPKGVMLTHKNIISEYVSTIISGKMSEKDVCIHALPLYHSAQLHCFLGPSIYLGSSGIILENAKPDNLLETIEKEKITQLFCPPTVWIALLRHPDFNRRDLSSLQKCYYGAAIMPREFLKELSERLPNARFWNFYGQTEVAPLATALQPEDQMRKLGSAGKPTLNVQTKIVDDHGKEVPPGVIGEIVHRTPHAMKGYLYDPEKTLEAFRSGWFHSGDLGVMDEEGYITIIDRKKDMINSGGVNVSSREVEEVIYEMEGVSEVAVISIPDPYWIEAVTAVIVRKKGAEMTEEDVIAFCKERLSTFKVPKYVEFTDQLPKNPSGKLLKRKLREMYRHVSDQRRG</sequence>
<dbReference type="InterPro" id="IPR025110">
    <property type="entry name" value="AMP-bd_C"/>
</dbReference>
<proteinExistence type="inferred from homology"/>
<dbReference type="NCBIfam" id="NF004837">
    <property type="entry name" value="PRK06187.1"/>
    <property type="match status" value="1"/>
</dbReference>
<dbReference type="PANTHER" id="PTHR43767">
    <property type="entry name" value="LONG-CHAIN-FATTY-ACID--COA LIGASE"/>
    <property type="match status" value="1"/>
</dbReference>
<reference evidence="5" key="1">
    <citation type="submission" date="2022-09" db="EMBL/GenBank/DDBJ databases">
        <title>Complete Genomes of Fervidibacillus albus and Fervidibacillus halotolerans isolated from tidal flat sediments.</title>
        <authorList>
            <person name="Kwon K.K."/>
            <person name="Yang S.-H."/>
            <person name="Park M.J."/>
            <person name="Oh H.-M."/>
        </authorList>
    </citation>
    <scope>NUCLEOTIDE SEQUENCE</scope>
    <source>
        <strain evidence="5">MEBiC13591</strain>
    </source>
</reference>
<feature type="domain" description="AMP-binding enzyme C-terminal" evidence="4">
    <location>
        <begin position="445"/>
        <end position="520"/>
    </location>
</feature>
<evidence type="ECO:0000313" key="5">
    <source>
        <dbReference type="EMBL" id="WAA10915.1"/>
    </source>
</evidence>